<dbReference type="Proteomes" id="UP000199239">
    <property type="component" value="Unassembled WGS sequence"/>
</dbReference>
<dbReference type="EMBL" id="FPAJ01000006">
    <property type="protein sequence ID" value="SFT11186.1"/>
    <property type="molecule type" value="Genomic_DNA"/>
</dbReference>
<dbReference type="OrthoDB" id="6653642at2"/>
<dbReference type="STRING" id="394264.SAMN04488040_3205"/>
<proteinExistence type="predicted"/>
<dbReference type="AlphaFoldDB" id="A0A1I6VBT1"/>
<dbReference type="Pfam" id="PF00535">
    <property type="entry name" value="Glycos_transf_2"/>
    <property type="match status" value="1"/>
</dbReference>
<reference evidence="3" key="1">
    <citation type="submission" date="2016-10" db="EMBL/GenBank/DDBJ databases">
        <authorList>
            <person name="Varghese N."/>
            <person name="Submissions S."/>
        </authorList>
    </citation>
    <scope>NUCLEOTIDE SEQUENCE [LARGE SCALE GENOMIC DNA]</scope>
    <source>
        <strain evidence="3">DSM 23422</strain>
    </source>
</reference>
<dbReference type="PANTHER" id="PTHR43685:SF2">
    <property type="entry name" value="GLYCOSYLTRANSFERASE 2-LIKE DOMAIN-CONTAINING PROTEIN"/>
    <property type="match status" value="1"/>
</dbReference>
<dbReference type="InterPro" id="IPR050834">
    <property type="entry name" value="Glycosyltransf_2"/>
</dbReference>
<dbReference type="SUPFAM" id="SSF53448">
    <property type="entry name" value="Nucleotide-diphospho-sugar transferases"/>
    <property type="match status" value="1"/>
</dbReference>
<keyword evidence="2" id="KW-0808">Transferase</keyword>
<dbReference type="InterPro" id="IPR029044">
    <property type="entry name" value="Nucleotide-diphossugar_trans"/>
</dbReference>
<dbReference type="GO" id="GO:0016740">
    <property type="term" value="F:transferase activity"/>
    <property type="evidence" value="ECO:0007669"/>
    <property type="project" value="UniProtKB-KW"/>
</dbReference>
<dbReference type="RefSeq" id="WP_093917390.1">
    <property type="nucleotide sequence ID" value="NZ_FPAJ01000006.1"/>
</dbReference>
<evidence type="ECO:0000259" key="1">
    <source>
        <dbReference type="Pfam" id="PF00535"/>
    </source>
</evidence>
<sequence length="307" mass="34031">MASTDQPFVITVVIPHLNQRLGLFRCLEALDAGHRRADEIIVVDNGSVRPPTEICNQFANVRLLHQPAPGPGLARNMGVENAAGNIIAFIDADCIPSPGWLAAAQDFMKYESAQIIGGDVRIACENPKSLTMVQAYESIFAYRMDRYISRQGFAGTGNLVMRRGVFDRVGPFAGLKKAEDRDWGQRASRMGYEIHFAPDMRVFHPARPNFAALQAKWDRQISHDMGQGTGWQGRLKWTVKALALAVSPVAEIPRIATSKRIKGLGNRAKAFICLAGIRVHRSRRMLQMLTRGDAGCYLSRWNRSDAG</sequence>
<dbReference type="Gene3D" id="3.90.550.10">
    <property type="entry name" value="Spore Coat Polysaccharide Biosynthesis Protein SpsA, Chain A"/>
    <property type="match status" value="1"/>
</dbReference>
<dbReference type="PANTHER" id="PTHR43685">
    <property type="entry name" value="GLYCOSYLTRANSFERASE"/>
    <property type="match status" value="1"/>
</dbReference>
<name>A0A1I6VBT1_9RHOB</name>
<evidence type="ECO:0000313" key="3">
    <source>
        <dbReference type="Proteomes" id="UP000199239"/>
    </source>
</evidence>
<feature type="domain" description="Glycosyltransferase 2-like" evidence="1">
    <location>
        <begin position="11"/>
        <end position="169"/>
    </location>
</feature>
<protein>
    <submittedName>
        <fullName evidence="2">Glycosyl transferase family 2</fullName>
    </submittedName>
</protein>
<accession>A0A1I6VBT1</accession>
<organism evidence="2 3">
    <name type="scientific">Sulfitobacter marinus</name>
    <dbReference type="NCBI Taxonomy" id="394264"/>
    <lineage>
        <taxon>Bacteria</taxon>
        <taxon>Pseudomonadati</taxon>
        <taxon>Pseudomonadota</taxon>
        <taxon>Alphaproteobacteria</taxon>
        <taxon>Rhodobacterales</taxon>
        <taxon>Roseobacteraceae</taxon>
        <taxon>Sulfitobacter</taxon>
    </lineage>
</organism>
<gene>
    <name evidence="2" type="ORF">SAMN04488040_3205</name>
</gene>
<evidence type="ECO:0000313" key="2">
    <source>
        <dbReference type="EMBL" id="SFT11186.1"/>
    </source>
</evidence>
<keyword evidence="3" id="KW-1185">Reference proteome</keyword>
<dbReference type="InterPro" id="IPR001173">
    <property type="entry name" value="Glyco_trans_2-like"/>
</dbReference>